<feature type="compositionally biased region" description="Polar residues" evidence="1">
    <location>
        <begin position="29"/>
        <end position="38"/>
    </location>
</feature>
<evidence type="ECO:0000313" key="2">
    <source>
        <dbReference type="EMBL" id="KAJ7388557.1"/>
    </source>
</evidence>
<protein>
    <submittedName>
        <fullName evidence="2">Uncharacterized protein</fullName>
    </submittedName>
</protein>
<feature type="compositionally biased region" description="Basic and acidic residues" evidence="1">
    <location>
        <begin position="73"/>
        <end position="88"/>
    </location>
</feature>
<accession>A0A9X0D5X9</accession>
<reference evidence="2" key="1">
    <citation type="submission" date="2023-01" db="EMBL/GenBank/DDBJ databases">
        <title>Genome assembly of the deep-sea coral Lophelia pertusa.</title>
        <authorList>
            <person name="Herrera S."/>
            <person name="Cordes E."/>
        </authorList>
    </citation>
    <scope>NUCLEOTIDE SEQUENCE</scope>
    <source>
        <strain evidence="2">USNM1676648</strain>
        <tissue evidence="2">Polyp</tissue>
    </source>
</reference>
<feature type="region of interest" description="Disordered" evidence="1">
    <location>
        <begin position="1"/>
        <end position="96"/>
    </location>
</feature>
<feature type="compositionally biased region" description="Acidic residues" evidence="1">
    <location>
        <begin position="1"/>
        <end position="12"/>
    </location>
</feature>
<dbReference type="AlphaFoldDB" id="A0A9X0D5X9"/>
<comment type="caution">
    <text evidence="2">The sequence shown here is derived from an EMBL/GenBank/DDBJ whole genome shotgun (WGS) entry which is preliminary data.</text>
</comment>
<keyword evidence="3" id="KW-1185">Reference proteome</keyword>
<evidence type="ECO:0000313" key="3">
    <source>
        <dbReference type="Proteomes" id="UP001163046"/>
    </source>
</evidence>
<dbReference type="Proteomes" id="UP001163046">
    <property type="component" value="Unassembled WGS sequence"/>
</dbReference>
<gene>
    <name evidence="2" type="ORF">OS493_036924</name>
</gene>
<sequence>MEQGDLESEGDLQETTVPSAAGATKQEPKVNTQMTAVISKSGDLKIVSAPEDSSDAESKLNSTARHRRRHREKEKQQKSEDETPEKKVSPRRAKKR</sequence>
<proteinExistence type="predicted"/>
<evidence type="ECO:0000256" key="1">
    <source>
        <dbReference type="SAM" id="MobiDB-lite"/>
    </source>
</evidence>
<dbReference type="EMBL" id="MU825461">
    <property type="protein sequence ID" value="KAJ7388557.1"/>
    <property type="molecule type" value="Genomic_DNA"/>
</dbReference>
<name>A0A9X0D5X9_9CNID</name>
<organism evidence="2 3">
    <name type="scientific">Desmophyllum pertusum</name>
    <dbReference type="NCBI Taxonomy" id="174260"/>
    <lineage>
        <taxon>Eukaryota</taxon>
        <taxon>Metazoa</taxon>
        <taxon>Cnidaria</taxon>
        <taxon>Anthozoa</taxon>
        <taxon>Hexacorallia</taxon>
        <taxon>Scleractinia</taxon>
        <taxon>Caryophylliina</taxon>
        <taxon>Caryophylliidae</taxon>
        <taxon>Desmophyllum</taxon>
    </lineage>
</organism>